<comment type="function">
    <text evidence="10">Transcription factor.</text>
</comment>
<evidence type="ECO:0000256" key="6">
    <source>
        <dbReference type="ARBA" id="ARBA00023242"/>
    </source>
</evidence>
<keyword evidence="2 10" id="KW-0805">Transcription regulation</keyword>
<organism evidence="14 15">
    <name type="scientific">Rehmannia glutinosa</name>
    <name type="common">Chinese foxglove</name>
    <dbReference type="NCBI Taxonomy" id="99300"/>
    <lineage>
        <taxon>Eukaryota</taxon>
        <taxon>Viridiplantae</taxon>
        <taxon>Streptophyta</taxon>
        <taxon>Embryophyta</taxon>
        <taxon>Tracheophyta</taxon>
        <taxon>Spermatophyta</taxon>
        <taxon>Magnoliopsida</taxon>
        <taxon>eudicotyledons</taxon>
        <taxon>Gunneridae</taxon>
        <taxon>Pentapetalae</taxon>
        <taxon>asterids</taxon>
        <taxon>lamiids</taxon>
        <taxon>Lamiales</taxon>
        <taxon>Orobanchaceae</taxon>
        <taxon>Rehmannieae</taxon>
        <taxon>Rehmannia</taxon>
    </lineage>
</organism>
<feature type="domain" description="Homeobox" evidence="13">
    <location>
        <begin position="38"/>
        <end position="98"/>
    </location>
</feature>
<evidence type="ECO:0000256" key="5">
    <source>
        <dbReference type="ARBA" id="ARBA00023163"/>
    </source>
</evidence>
<keyword evidence="11" id="KW-0175">Coiled coil</keyword>
<feature type="coiled-coil region" evidence="11">
    <location>
        <begin position="90"/>
        <end position="124"/>
    </location>
</feature>
<evidence type="ECO:0000256" key="7">
    <source>
        <dbReference type="ARBA" id="ARBA00025748"/>
    </source>
</evidence>
<proteinExistence type="inferred from homology"/>
<evidence type="ECO:0000256" key="3">
    <source>
        <dbReference type="ARBA" id="ARBA00023125"/>
    </source>
</evidence>
<evidence type="ECO:0000256" key="8">
    <source>
        <dbReference type="PROSITE-ProRule" id="PRU00108"/>
    </source>
</evidence>
<dbReference type="Gene3D" id="1.10.10.60">
    <property type="entry name" value="Homeodomain-like"/>
    <property type="match status" value="1"/>
</dbReference>
<dbReference type="Proteomes" id="UP001318860">
    <property type="component" value="Unassembled WGS sequence"/>
</dbReference>
<evidence type="ECO:0000256" key="11">
    <source>
        <dbReference type="SAM" id="Coils"/>
    </source>
</evidence>
<reference evidence="14 15" key="1">
    <citation type="journal article" date="2021" name="Comput. Struct. Biotechnol. J.">
        <title>De novo genome assembly of the potent medicinal plant Rehmannia glutinosa using nanopore technology.</title>
        <authorList>
            <person name="Ma L."/>
            <person name="Dong C."/>
            <person name="Song C."/>
            <person name="Wang X."/>
            <person name="Zheng X."/>
            <person name="Niu Y."/>
            <person name="Chen S."/>
            <person name="Feng W."/>
        </authorList>
    </citation>
    <scope>NUCLEOTIDE SEQUENCE [LARGE SCALE GENOMIC DNA]</scope>
    <source>
        <strain evidence="14">DH-2019</strain>
    </source>
</reference>
<dbReference type="Pfam" id="PF00046">
    <property type="entry name" value="Homeodomain"/>
    <property type="match status" value="1"/>
</dbReference>
<evidence type="ECO:0000256" key="9">
    <source>
        <dbReference type="RuleBase" id="RU000682"/>
    </source>
</evidence>
<dbReference type="InterPro" id="IPR009057">
    <property type="entry name" value="Homeodomain-like_sf"/>
</dbReference>
<comment type="subcellular location">
    <subcellularLocation>
        <location evidence="1 8 9">Nucleus</location>
    </subcellularLocation>
</comment>
<sequence>MSFSTGIDLCGADHHHMNNNNNNNNNHGGEDELSDDGSQLGEKKRRLNIEQVKTLEKNFELANKLEPERKIQLARALGLQPRQIAIWFQNRRARWKTKQLEKDYDILRKQFEAVKAENDALLSQNHKLHAEILALKTREPTESINLNKETEGSCSNRSENSSEIKLDISINPAIDSPLSTIPISRPLFPSSLSRPATGLAQLFHNSSRPEIQQCGPKLDQTVKEESLCNMFCGMDDQTGFWPWLEQQNFN</sequence>
<dbReference type="PRINTS" id="PR00031">
    <property type="entry name" value="HTHREPRESSR"/>
</dbReference>
<feature type="region of interest" description="Disordered" evidence="12">
    <location>
        <begin position="18"/>
        <end position="40"/>
    </location>
</feature>
<dbReference type="PANTHER" id="PTHR24326:SF176">
    <property type="entry name" value="HOMEOBOX-LEUCINE ZIPPER PROTEIN ATHB-13"/>
    <property type="match status" value="1"/>
</dbReference>
<evidence type="ECO:0000256" key="4">
    <source>
        <dbReference type="ARBA" id="ARBA00023155"/>
    </source>
</evidence>
<comment type="similarity">
    <text evidence="7 10">Belongs to the HD-ZIP homeobox family. Class I subfamily.</text>
</comment>
<feature type="DNA-binding region" description="Homeobox" evidence="8">
    <location>
        <begin position="40"/>
        <end position="99"/>
    </location>
</feature>
<evidence type="ECO:0000259" key="13">
    <source>
        <dbReference type="PROSITE" id="PS50071"/>
    </source>
</evidence>
<dbReference type="InterPro" id="IPR003106">
    <property type="entry name" value="Leu_zip_homeo"/>
</dbReference>
<dbReference type="PROSITE" id="PS00027">
    <property type="entry name" value="HOMEOBOX_1"/>
    <property type="match status" value="1"/>
</dbReference>
<dbReference type="EMBL" id="JABTTQ020000443">
    <property type="protein sequence ID" value="KAK6139310.1"/>
    <property type="molecule type" value="Genomic_DNA"/>
</dbReference>
<evidence type="ECO:0000256" key="1">
    <source>
        <dbReference type="ARBA" id="ARBA00004123"/>
    </source>
</evidence>
<dbReference type="InterPro" id="IPR045224">
    <property type="entry name" value="HDZip_class_I_plant"/>
</dbReference>
<dbReference type="Pfam" id="PF02183">
    <property type="entry name" value="HALZ"/>
    <property type="match status" value="1"/>
</dbReference>
<dbReference type="InterPro" id="IPR001356">
    <property type="entry name" value="HD"/>
</dbReference>
<accession>A0ABR0VVH9</accession>
<dbReference type="InterPro" id="IPR000047">
    <property type="entry name" value="HTH_motif"/>
</dbReference>
<keyword evidence="5 10" id="KW-0804">Transcription</keyword>
<evidence type="ECO:0000256" key="12">
    <source>
        <dbReference type="SAM" id="MobiDB-lite"/>
    </source>
</evidence>
<dbReference type="SUPFAM" id="SSF46689">
    <property type="entry name" value="Homeodomain-like"/>
    <property type="match status" value="1"/>
</dbReference>
<dbReference type="PANTHER" id="PTHR24326">
    <property type="entry name" value="HOMEOBOX-LEUCINE ZIPPER PROTEIN"/>
    <property type="match status" value="1"/>
</dbReference>
<protein>
    <recommendedName>
        <fullName evidence="10">Homeobox-leucine zipper protein</fullName>
    </recommendedName>
    <alternativeName>
        <fullName evidence="10">HD-ZIP protein</fullName>
    </alternativeName>
    <alternativeName>
        <fullName evidence="10">Homeodomain transcription factor</fullName>
    </alternativeName>
</protein>
<dbReference type="CDD" id="cd00086">
    <property type="entry name" value="homeodomain"/>
    <property type="match status" value="1"/>
</dbReference>
<dbReference type="PROSITE" id="PS50071">
    <property type="entry name" value="HOMEOBOX_2"/>
    <property type="match status" value="1"/>
</dbReference>
<name>A0ABR0VVH9_REHGL</name>
<dbReference type="SMART" id="SM00389">
    <property type="entry name" value="HOX"/>
    <property type="match status" value="1"/>
</dbReference>
<comment type="caution">
    <text evidence="14">The sequence shown here is derived from an EMBL/GenBank/DDBJ whole genome shotgun (WGS) entry which is preliminary data.</text>
</comment>
<gene>
    <name evidence="14" type="ORF">DH2020_026945</name>
</gene>
<evidence type="ECO:0000313" key="15">
    <source>
        <dbReference type="Proteomes" id="UP001318860"/>
    </source>
</evidence>
<evidence type="ECO:0000256" key="10">
    <source>
        <dbReference type="RuleBase" id="RU369038"/>
    </source>
</evidence>
<evidence type="ECO:0000256" key="2">
    <source>
        <dbReference type="ARBA" id="ARBA00023015"/>
    </source>
</evidence>
<dbReference type="InterPro" id="IPR017970">
    <property type="entry name" value="Homeobox_CS"/>
</dbReference>
<keyword evidence="6 8" id="KW-0539">Nucleus</keyword>
<keyword evidence="4 8" id="KW-0371">Homeobox</keyword>
<keyword evidence="3 8" id="KW-0238">DNA-binding</keyword>
<keyword evidence="15" id="KW-1185">Reference proteome</keyword>
<evidence type="ECO:0000313" key="14">
    <source>
        <dbReference type="EMBL" id="KAK6139310.1"/>
    </source>
</evidence>